<feature type="transmembrane region" description="Helical" evidence="11">
    <location>
        <begin position="21"/>
        <end position="50"/>
    </location>
</feature>
<dbReference type="SUPFAM" id="SSF47384">
    <property type="entry name" value="Homodimeric domain of signal transducing histidine kinase"/>
    <property type="match status" value="1"/>
</dbReference>
<protein>
    <recommendedName>
        <fullName evidence="3">histidine kinase</fullName>
        <ecNumber evidence="3">2.7.13.3</ecNumber>
    </recommendedName>
</protein>
<dbReference type="SMART" id="SM00387">
    <property type="entry name" value="HATPase_c"/>
    <property type="match status" value="1"/>
</dbReference>
<comment type="caution">
    <text evidence="14">The sequence shown here is derived from an EMBL/GenBank/DDBJ whole genome shotgun (WGS) entry which is preliminary data.</text>
</comment>
<dbReference type="GO" id="GO:0000155">
    <property type="term" value="F:phosphorelay sensor kinase activity"/>
    <property type="evidence" value="ECO:0007669"/>
    <property type="project" value="InterPro"/>
</dbReference>
<dbReference type="InterPro" id="IPR036097">
    <property type="entry name" value="HisK_dim/P_sf"/>
</dbReference>
<keyword evidence="8 11" id="KW-1133">Transmembrane helix</keyword>
<reference evidence="14 15" key="1">
    <citation type="submission" date="2019-03" db="EMBL/GenBank/DDBJ databases">
        <title>Draft genome sequences of novel Actinobacteria.</title>
        <authorList>
            <person name="Sahin N."/>
            <person name="Ay H."/>
            <person name="Saygin H."/>
        </authorList>
    </citation>
    <scope>NUCLEOTIDE SEQUENCE [LARGE SCALE GENOMIC DNA]</scope>
    <source>
        <strain evidence="14 15">DSM 45941</strain>
    </source>
</reference>
<evidence type="ECO:0000259" key="13">
    <source>
        <dbReference type="PROSITE" id="PS50885"/>
    </source>
</evidence>
<evidence type="ECO:0000256" key="10">
    <source>
        <dbReference type="ARBA" id="ARBA00023136"/>
    </source>
</evidence>
<evidence type="ECO:0000313" key="15">
    <source>
        <dbReference type="Proteomes" id="UP000295578"/>
    </source>
</evidence>
<dbReference type="PANTHER" id="PTHR45436:SF5">
    <property type="entry name" value="SENSOR HISTIDINE KINASE TRCS"/>
    <property type="match status" value="1"/>
</dbReference>
<dbReference type="InterPro" id="IPR005467">
    <property type="entry name" value="His_kinase_dom"/>
</dbReference>
<evidence type="ECO:0000256" key="8">
    <source>
        <dbReference type="ARBA" id="ARBA00022989"/>
    </source>
</evidence>
<evidence type="ECO:0000256" key="11">
    <source>
        <dbReference type="SAM" id="Phobius"/>
    </source>
</evidence>
<dbReference type="Pfam" id="PF00512">
    <property type="entry name" value="HisKA"/>
    <property type="match status" value="1"/>
</dbReference>
<keyword evidence="7 14" id="KW-0418">Kinase</keyword>
<comment type="catalytic activity">
    <reaction evidence="1">
        <text>ATP + protein L-histidine = ADP + protein N-phospho-L-histidine.</text>
        <dbReference type="EC" id="2.7.13.3"/>
    </reaction>
</comment>
<sequence>MSARNVGPRRVRPRGPRPVRARATLLMVTALGSPLLAAVAVAAAALALLADAGRPAVLAAVMLLLAAGVLGLTAWGARRVAARTLRPVRSLRRELAELDDADLGLRVAVPSTGDDTERLAGQVNALLARLESAALQRRSFIADASHELRTPLTGLRTRIELALAAPEDGDAAETLWHSLADIDRLHHIVDDLLILARLDSGDLPDRERIDLGMLVEGEVGRRAASVPTAVKVEPGVVVMGSRPRLVRAVYNLLANAERYAAERVEVEARADGAEAVLEVHDDGPGIPPADRDRVFERFSRLDTARSRDKGGSGLGLAIARQIVVAHGGTLYVADGTYGTRLVLRLPLATPEPR</sequence>
<proteinExistence type="predicted"/>
<keyword evidence="5" id="KW-0808">Transferase</keyword>
<name>A0A4R5BCE8_9ACTN</name>
<evidence type="ECO:0000256" key="5">
    <source>
        <dbReference type="ARBA" id="ARBA00022679"/>
    </source>
</evidence>
<evidence type="ECO:0000256" key="9">
    <source>
        <dbReference type="ARBA" id="ARBA00023012"/>
    </source>
</evidence>
<evidence type="ECO:0000256" key="6">
    <source>
        <dbReference type="ARBA" id="ARBA00022692"/>
    </source>
</evidence>
<dbReference type="InterPro" id="IPR050428">
    <property type="entry name" value="TCS_sensor_his_kinase"/>
</dbReference>
<evidence type="ECO:0000256" key="3">
    <source>
        <dbReference type="ARBA" id="ARBA00012438"/>
    </source>
</evidence>
<feature type="domain" description="Histidine kinase" evidence="12">
    <location>
        <begin position="143"/>
        <end position="349"/>
    </location>
</feature>
<evidence type="ECO:0000259" key="12">
    <source>
        <dbReference type="PROSITE" id="PS50109"/>
    </source>
</evidence>
<dbReference type="GO" id="GO:0005886">
    <property type="term" value="C:plasma membrane"/>
    <property type="evidence" value="ECO:0007669"/>
    <property type="project" value="UniProtKB-SubCell"/>
</dbReference>
<evidence type="ECO:0000256" key="1">
    <source>
        <dbReference type="ARBA" id="ARBA00000085"/>
    </source>
</evidence>
<keyword evidence="15" id="KW-1185">Reference proteome</keyword>
<dbReference type="SUPFAM" id="SSF55874">
    <property type="entry name" value="ATPase domain of HSP90 chaperone/DNA topoisomerase II/histidine kinase"/>
    <property type="match status" value="1"/>
</dbReference>
<dbReference type="InterPro" id="IPR003594">
    <property type="entry name" value="HATPase_dom"/>
</dbReference>
<keyword evidence="4" id="KW-0597">Phosphoprotein</keyword>
<evidence type="ECO:0000256" key="4">
    <source>
        <dbReference type="ARBA" id="ARBA00022553"/>
    </source>
</evidence>
<evidence type="ECO:0000256" key="2">
    <source>
        <dbReference type="ARBA" id="ARBA00004236"/>
    </source>
</evidence>
<keyword evidence="10 11" id="KW-0472">Membrane</keyword>
<dbReference type="PROSITE" id="PS50109">
    <property type="entry name" value="HIS_KIN"/>
    <property type="match status" value="1"/>
</dbReference>
<gene>
    <name evidence="14" type="ORF">E1293_15055</name>
</gene>
<dbReference type="CDD" id="cd00075">
    <property type="entry name" value="HATPase"/>
    <property type="match status" value="1"/>
</dbReference>
<dbReference type="Gene3D" id="1.10.287.130">
    <property type="match status" value="1"/>
</dbReference>
<keyword evidence="6 11" id="KW-0812">Transmembrane</keyword>
<dbReference type="Pfam" id="PF02518">
    <property type="entry name" value="HATPase_c"/>
    <property type="match status" value="1"/>
</dbReference>
<dbReference type="SMART" id="SM00304">
    <property type="entry name" value="HAMP"/>
    <property type="match status" value="1"/>
</dbReference>
<organism evidence="14 15">
    <name type="scientific">Actinomadura darangshiensis</name>
    <dbReference type="NCBI Taxonomy" id="705336"/>
    <lineage>
        <taxon>Bacteria</taxon>
        <taxon>Bacillati</taxon>
        <taxon>Actinomycetota</taxon>
        <taxon>Actinomycetes</taxon>
        <taxon>Streptosporangiales</taxon>
        <taxon>Thermomonosporaceae</taxon>
        <taxon>Actinomadura</taxon>
    </lineage>
</organism>
<dbReference type="InterPro" id="IPR003660">
    <property type="entry name" value="HAMP_dom"/>
</dbReference>
<dbReference type="SMART" id="SM00388">
    <property type="entry name" value="HisKA"/>
    <property type="match status" value="1"/>
</dbReference>
<dbReference type="InterPro" id="IPR004358">
    <property type="entry name" value="Sig_transdc_His_kin-like_C"/>
</dbReference>
<dbReference type="CDD" id="cd00082">
    <property type="entry name" value="HisKA"/>
    <property type="match status" value="1"/>
</dbReference>
<comment type="subcellular location">
    <subcellularLocation>
        <location evidence="2">Cell membrane</location>
    </subcellularLocation>
</comment>
<evidence type="ECO:0000313" key="14">
    <source>
        <dbReference type="EMBL" id="TDD83215.1"/>
    </source>
</evidence>
<evidence type="ECO:0000256" key="7">
    <source>
        <dbReference type="ARBA" id="ARBA00022777"/>
    </source>
</evidence>
<dbReference type="InterPro" id="IPR003661">
    <property type="entry name" value="HisK_dim/P_dom"/>
</dbReference>
<dbReference type="OrthoDB" id="9786919at2"/>
<dbReference type="InterPro" id="IPR036890">
    <property type="entry name" value="HATPase_C_sf"/>
</dbReference>
<dbReference type="EC" id="2.7.13.3" evidence="3"/>
<dbReference type="EMBL" id="SMKY01000056">
    <property type="protein sequence ID" value="TDD83215.1"/>
    <property type="molecule type" value="Genomic_DNA"/>
</dbReference>
<dbReference type="PRINTS" id="PR00344">
    <property type="entry name" value="BCTRLSENSOR"/>
</dbReference>
<dbReference type="Proteomes" id="UP000295578">
    <property type="component" value="Unassembled WGS sequence"/>
</dbReference>
<dbReference type="PANTHER" id="PTHR45436">
    <property type="entry name" value="SENSOR HISTIDINE KINASE YKOH"/>
    <property type="match status" value="1"/>
</dbReference>
<feature type="domain" description="HAMP" evidence="13">
    <location>
        <begin position="82"/>
        <end position="135"/>
    </location>
</feature>
<dbReference type="AlphaFoldDB" id="A0A4R5BCE8"/>
<feature type="transmembrane region" description="Helical" evidence="11">
    <location>
        <begin position="56"/>
        <end position="77"/>
    </location>
</feature>
<dbReference type="PROSITE" id="PS50885">
    <property type="entry name" value="HAMP"/>
    <property type="match status" value="1"/>
</dbReference>
<accession>A0A4R5BCE8</accession>
<keyword evidence="9" id="KW-0902">Two-component regulatory system</keyword>
<dbReference type="Gene3D" id="3.30.565.10">
    <property type="entry name" value="Histidine kinase-like ATPase, C-terminal domain"/>
    <property type="match status" value="1"/>
</dbReference>